<dbReference type="EMBL" id="GGFL01003495">
    <property type="protein sequence ID" value="MBW67673.1"/>
    <property type="molecule type" value="Transcribed_RNA"/>
</dbReference>
<protein>
    <submittedName>
        <fullName evidence="13">Putative c2h2-type zn-finger protein</fullName>
    </submittedName>
</protein>
<evidence type="ECO:0000256" key="6">
    <source>
        <dbReference type="ARBA" id="ARBA00023015"/>
    </source>
</evidence>
<evidence type="ECO:0000259" key="12">
    <source>
        <dbReference type="PROSITE" id="PS50157"/>
    </source>
</evidence>
<dbReference type="SMART" id="SM00355">
    <property type="entry name" value="ZnF_C2H2"/>
    <property type="match status" value="8"/>
</dbReference>
<feature type="domain" description="C2H2-type" evidence="12">
    <location>
        <begin position="414"/>
        <end position="441"/>
    </location>
</feature>
<dbReference type="InterPro" id="IPR013087">
    <property type="entry name" value="Znf_C2H2_type"/>
</dbReference>
<dbReference type="GO" id="GO:0006355">
    <property type="term" value="P:regulation of DNA-templated transcription"/>
    <property type="evidence" value="ECO:0007669"/>
    <property type="project" value="UniProtKB-ARBA"/>
</dbReference>
<evidence type="ECO:0000256" key="11">
    <source>
        <dbReference type="SAM" id="MobiDB-lite"/>
    </source>
</evidence>
<keyword evidence="9" id="KW-0539">Nucleus</keyword>
<keyword evidence="7" id="KW-0238">DNA-binding</keyword>
<dbReference type="PROSITE" id="PS00028">
    <property type="entry name" value="ZINC_FINGER_C2H2_1"/>
    <property type="match status" value="5"/>
</dbReference>
<feature type="compositionally biased region" description="Polar residues" evidence="11">
    <location>
        <begin position="269"/>
        <end position="303"/>
    </location>
</feature>
<accession>A0A2M4CQU2</accession>
<dbReference type="AlphaFoldDB" id="A0A2M4CQU2"/>
<dbReference type="Gene3D" id="3.30.160.60">
    <property type="entry name" value="Classic Zinc Finger"/>
    <property type="match status" value="6"/>
</dbReference>
<keyword evidence="3" id="KW-0677">Repeat</keyword>
<name>A0A2M4CQU2_ANODA</name>
<evidence type="ECO:0000256" key="9">
    <source>
        <dbReference type="ARBA" id="ARBA00023242"/>
    </source>
</evidence>
<dbReference type="VEuPathDB" id="VectorBase:ADAR2_004880"/>
<feature type="region of interest" description="Disordered" evidence="11">
    <location>
        <begin position="137"/>
        <end position="158"/>
    </location>
</feature>
<dbReference type="GO" id="GO:0008270">
    <property type="term" value="F:zinc ion binding"/>
    <property type="evidence" value="ECO:0007669"/>
    <property type="project" value="UniProtKB-KW"/>
</dbReference>
<evidence type="ECO:0000256" key="4">
    <source>
        <dbReference type="ARBA" id="ARBA00022771"/>
    </source>
</evidence>
<evidence type="ECO:0000313" key="13">
    <source>
        <dbReference type="EMBL" id="MBW67673.1"/>
    </source>
</evidence>
<evidence type="ECO:0000256" key="3">
    <source>
        <dbReference type="ARBA" id="ARBA00022737"/>
    </source>
</evidence>
<organism evidence="13">
    <name type="scientific">Anopheles darlingi</name>
    <name type="common">Mosquito</name>
    <dbReference type="NCBI Taxonomy" id="43151"/>
    <lineage>
        <taxon>Eukaryota</taxon>
        <taxon>Metazoa</taxon>
        <taxon>Ecdysozoa</taxon>
        <taxon>Arthropoda</taxon>
        <taxon>Hexapoda</taxon>
        <taxon>Insecta</taxon>
        <taxon>Pterygota</taxon>
        <taxon>Neoptera</taxon>
        <taxon>Endopterygota</taxon>
        <taxon>Diptera</taxon>
        <taxon>Nematocera</taxon>
        <taxon>Culicoidea</taxon>
        <taxon>Culicidae</taxon>
        <taxon>Anophelinae</taxon>
        <taxon>Anopheles</taxon>
    </lineage>
</organism>
<keyword evidence="4 10" id="KW-0863">Zinc-finger</keyword>
<dbReference type="SUPFAM" id="SSF57667">
    <property type="entry name" value="beta-beta-alpha zinc fingers"/>
    <property type="match status" value="3"/>
</dbReference>
<dbReference type="GO" id="GO:0005634">
    <property type="term" value="C:nucleus"/>
    <property type="evidence" value="ECO:0007669"/>
    <property type="project" value="UniProtKB-SubCell"/>
</dbReference>
<reference evidence="13" key="1">
    <citation type="submission" date="2018-01" db="EMBL/GenBank/DDBJ databases">
        <title>An insight into the sialome of Amazonian anophelines.</title>
        <authorList>
            <person name="Ribeiro J.M."/>
            <person name="Scarpassa V."/>
            <person name="Calvo E."/>
        </authorList>
    </citation>
    <scope>NUCLEOTIDE SEQUENCE</scope>
</reference>
<evidence type="ECO:0000256" key="10">
    <source>
        <dbReference type="PROSITE-ProRule" id="PRU00042"/>
    </source>
</evidence>
<feature type="domain" description="C2H2-type" evidence="12">
    <location>
        <begin position="357"/>
        <end position="385"/>
    </location>
</feature>
<dbReference type="PANTHER" id="PTHR24377">
    <property type="entry name" value="IP01015P-RELATED"/>
    <property type="match status" value="1"/>
</dbReference>
<evidence type="ECO:0000256" key="2">
    <source>
        <dbReference type="ARBA" id="ARBA00022723"/>
    </source>
</evidence>
<evidence type="ECO:0000256" key="7">
    <source>
        <dbReference type="ARBA" id="ARBA00023125"/>
    </source>
</evidence>
<comment type="subcellular location">
    <subcellularLocation>
        <location evidence="1">Nucleus</location>
    </subcellularLocation>
</comment>
<feature type="domain" description="C2H2-type" evidence="12">
    <location>
        <begin position="194"/>
        <end position="221"/>
    </location>
</feature>
<evidence type="ECO:0000256" key="1">
    <source>
        <dbReference type="ARBA" id="ARBA00004123"/>
    </source>
</evidence>
<evidence type="ECO:0000256" key="8">
    <source>
        <dbReference type="ARBA" id="ARBA00023163"/>
    </source>
</evidence>
<keyword evidence="5" id="KW-0862">Zinc</keyword>
<dbReference type="FunFam" id="3.30.160.60:FF:000322">
    <property type="entry name" value="GDNF-inducible zinc finger protein 1"/>
    <property type="match status" value="1"/>
</dbReference>
<sequence length="513" mass="57281">MSDTSKLPPPMYYYVQASSAGDGEDDEDLFDSSGTLITSEYLNATVAKSLSDKYTVLYDSNDCPIYKCHECDTILRSTGHLVGHIAVHTGENPYSCSLCHRAFSNSTRLKLHLKVHCIIKSNTGLTVTRIRKPSPTRITITTGSDQESPPSPSETDPDRTFSCIECNESLPKDKLYHHMKQHLMEKNIFDKKGHDCLRCGVSFDKSTSLLRHAEECTGESGFDAGCDSIKVTSEVELVPIRRTEPTGDTNPIDANPILSGLLLREQCPPGSTLTLTATNESQQQPPASEKQSTETTGSQSTKGVKSDAGFVISSVASVDEQFLENLAQMELQSRTPELEEMEEPALDPALAHDDSLLICTICGRSFEEPFGLRQHLRIRHSDKKPFKCPECKKRFTEERIMLIHLRVHVSSQPFICIVCYKTFTRAAALNGHLSCHSHESINCIECSAVTISVQKYARHIDAKHPKFHERLQAIRIKRPEYERSLLLRRMLEQSIGVIVQSTEALEQNATDRP</sequence>
<dbReference type="InterPro" id="IPR050826">
    <property type="entry name" value="Krueppel_C2H2_ZnFinger"/>
</dbReference>
<keyword evidence="2" id="KW-0479">Metal-binding</keyword>
<feature type="domain" description="C2H2-type" evidence="12">
    <location>
        <begin position="386"/>
        <end position="413"/>
    </location>
</feature>
<evidence type="ECO:0000256" key="5">
    <source>
        <dbReference type="ARBA" id="ARBA00022833"/>
    </source>
</evidence>
<keyword evidence="8" id="KW-0804">Transcription</keyword>
<feature type="domain" description="C2H2-type" evidence="12">
    <location>
        <begin position="94"/>
        <end position="121"/>
    </location>
</feature>
<dbReference type="InterPro" id="IPR036236">
    <property type="entry name" value="Znf_C2H2_sf"/>
</dbReference>
<dbReference type="GO" id="GO:0003677">
    <property type="term" value="F:DNA binding"/>
    <property type="evidence" value="ECO:0007669"/>
    <property type="project" value="UniProtKB-KW"/>
</dbReference>
<feature type="region of interest" description="Disordered" evidence="11">
    <location>
        <begin position="269"/>
        <end position="304"/>
    </location>
</feature>
<dbReference type="Pfam" id="PF00096">
    <property type="entry name" value="zf-C2H2"/>
    <property type="match status" value="2"/>
</dbReference>
<dbReference type="PROSITE" id="PS50157">
    <property type="entry name" value="ZINC_FINGER_C2H2_2"/>
    <property type="match status" value="6"/>
</dbReference>
<dbReference type="FunFam" id="3.30.160.60:FF:002343">
    <property type="entry name" value="Zinc finger protein 33A"/>
    <property type="match status" value="1"/>
</dbReference>
<keyword evidence="6" id="KW-0805">Transcription regulation</keyword>
<proteinExistence type="predicted"/>
<feature type="domain" description="C2H2-type" evidence="12">
    <location>
        <begin position="66"/>
        <end position="93"/>
    </location>
</feature>